<organism evidence="3 4">
    <name type="scientific">Candolleomyces aberdarensis</name>
    <dbReference type="NCBI Taxonomy" id="2316362"/>
    <lineage>
        <taxon>Eukaryota</taxon>
        <taxon>Fungi</taxon>
        <taxon>Dikarya</taxon>
        <taxon>Basidiomycota</taxon>
        <taxon>Agaricomycotina</taxon>
        <taxon>Agaricomycetes</taxon>
        <taxon>Agaricomycetidae</taxon>
        <taxon>Agaricales</taxon>
        <taxon>Agaricineae</taxon>
        <taxon>Psathyrellaceae</taxon>
        <taxon>Candolleomyces</taxon>
    </lineage>
</organism>
<comment type="caution">
    <text evidence="3">The sequence shown here is derived from an EMBL/GenBank/DDBJ whole genome shotgun (WGS) entry which is preliminary data.</text>
</comment>
<evidence type="ECO:0000259" key="2">
    <source>
        <dbReference type="Pfam" id="PF17667"/>
    </source>
</evidence>
<dbReference type="EMBL" id="SDEE01000552">
    <property type="protein sequence ID" value="RXW15442.1"/>
    <property type="molecule type" value="Genomic_DNA"/>
</dbReference>
<dbReference type="OrthoDB" id="5584477at2759"/>
<dbReference type="InterPro" id="IPR040976">
    <property type="entry name" value="Pkinase_fungal"/>
</dbReference>
<reference evidence="3 4" key="1">
    <citation type="submission" date="2019-01" db="EMBL/GenBank/DDBJ databases">
        <title>Draft genome sequence of Psathyrella aberdarensis IHI B618.</title>
        <authorList>
            <person name="Buettner E."/>
            <person name="Kellner H."/>
        </authorList>
    </citation>
    <scope>NUCLEOTIDE SEQUENCE [LARGE SCALE GENOMIC DNA]</scope>
    <source>
        <strain evidence="3 4">IHI B618</strain>
    </source>
</reference>
<dbReference type="Pfam" id="PF17667">
    <property type="entry name" value="Pkinase_fungal"/>
    <property type="match status" value="1"/>
</dbReference>
<feature type="region of interest" description="Disordered" evidence="1">
    <location>
        <begin position="739"/>
        <end position="832"/>
    </location>
</feature>
<feature type="domain" description="Fungal-type protein kinase" evidence="2">
    <location>
        <begin position="251"/>
        <end position="617"/>
    </location>
</feature>
<accession>A0A4Q2D929</accession>
<keyword evidence="4" id="KW-1185">Reference proteome</keyword>
<sequence>MPPTSHDTPCANPDGAQVPAPTHMATIIQPICSPSNPFHPEPEHDCKRNPIVTPSRTSEAILKRLCERPLSVLSRSSQERLKSASSSFAQNQHCSTPYNARISEPLKLNPKRDEHKKLIKLELGTLIGLNDNGAWAKSLYAHLVGEAELDEFLEESDLYNTNTGRWTAIPESTLTLTEDDLYEPFVNISNAILKKFVLNTCKKEKLLREAIDTHATNLPHQEEAKTTLVSRPDVSIKGQGPSFQVPEADSEGNTPEVGFSNMNSFEEMKVERQRVSPTAQGLQVGVYVRQIFIHQPNRRFVRALVLTETHVRLFHFDRSGGLYTPYINIHEDPYTFIRLVVGLNSLDDSVLGFDTSIQWRIEDGRKVDGTLTTRRDDNTEIKYNLSKVAPVITFFDIRGRGTQCWSVFDPTTGDKLLVKDCWKAEDRVPEYDHLKELKGVQGVAQMISFETNRGETKEFRATGSTAHGDFHNRVAIRIVMSSYGESIENFKSAMELLCAFRDAIKGHMNLYKTKRLHRDVTIHNVLLGKKADGSEPDPGYCGILIDLYMAIQSERKTLSAEQRMASRLFLSVVILKSCKDPVDDEEDQEEEEEEQLLQLAHDHLDDLEAFLYIYTYIIHVHDANGASYNIPQLMKKWKRDHPSAVVDSKHAFLSKGTSSTATFRQRWPAQCVELLDSFRKFIFPHVVKKINVMEGINQRNNVQTEVKYMMNEVVDHYNTVLHLFNDAIDGLEECQSGFENVQPGNAGRFTTPPLDPESPTPHPGQNPLKRMGGYLGQPPLAKRGLFSDSESSPEIPEEGLFIPPWNRIPDTPSRGQTRRAQPVHGSSPLAKL</sequence>
<dbReference type="PANTHER" id="PTHR38248:SF2">
    <property type="entry name" value="FUNK1 11"/>
    <property type="match status" value="1"/>
</dbReference>
<dbReference type="AlphaFoldDB" id="A0A4Q2D929"/>
<feature type="region of interest" description="Disordered" evidence="1">
    <location>
        <begin position="1"/>
        <end position="20"/>
    </location>
</feature>
<evidence type="ECO:0000313" key="4">
    <source>
        <dbReference type="Proteomes" id="UP000290288"/>
    </source>
</evidence>
<name>A0A4Q2D929_9AGAR</name>
<feature type="compositionally biased region" description="Pro residues" evidence="1">
    <location>
        <begin position="753"/>
        <end position="764"/>
    </location>
</feature>
<evidence type="ECO:0000313" key="3">
    <source>
        <dbReference type="EMBL" id="RXW15442.1"/>
    </source>
</evidence>
<gene>
    <name evidence="3" type="ORF">EST38_g10417</name>
</gene>
<proteinExistence type="predicted"/>
<dbReference type="Proteomes" id="UP000290288">
    <property type="component" value="Unassembled WGS sequence"/>
</dbReference>
<evidence type="ECO:0000256" key="1">
    <source>
        <dbReference type="SAM" id="MobiDB-lite"/>
    </source>
</evidence>
<dbReference type="SUPFAM" id="SSF56112">
    <property type="entry name" value="Protein kinase-like (PK-like)"/>
    <property type="match status" value="1"/>
</dbReference>
<dbReference type="PANTHER" id="PTHR38248">
    <property type="entry name" value="FUNK1 6"/>
    <property type="match status" value="1"/>
</dbReference>
<protein>
    <recommendedName>
        <fullName evidence="2">Fungal-type protein kinase domain-containing protein</fullName>
    </recommendedName>
</protein>
<dbReference type="InterPro" id="IPR011009">
    <property type="entry name" value="Kinase-like_dom_sf"/>
</dbReference>